<evidence type="ECO:0000313" key="2">
    <source>
        <dbReference type="Proteomes" id="UP000036987"/>
    </source>
</evidence>
<name>A0A0K9PPP6_ZOSMR</name>
<sequence length="93" mass="11044">MEIFCIITRRFNQNLGWIEIPMRNLIGVEILHSSTYLNHQIDGHRKREDMSTARTCLLLDVTTEIFVHEFHQKKALFFTLVGESTEDVDYVWM</sequence>
<accession>A0A0K9PPP6</accession>
<dbReference type="Proteomes" id="UP000036987">
    <property type="component" value="Unassembled WGS sequence"/>
</dbReference>
<organism evidence="1 2">
    <name type="scientific">Zostera marina</name>
    <name type="common">Eelgrass</name>
    <dbReference type="NCBI Taxonomy" id="29655"/>
    <lineage>
        <taxon>Eukaryota</taxon>
        <taxon>Viridiplantae</taxon>
        <taxon>Streptophyta</taxon>
        <taxon>Embryophyta</taxon>
        <taxon>Tracheophyta</taxon>
        <taxon>Spermatophyta</taxon>
        <taxon>Magnoliopsida</taxon>
        <taxon>Liliopsida</taxon>
        <taxon>Zosteraceae</taxon>
        <taxon>Zostera</taxon>
    </lineage>
</organism>
<keyword evidence="2" id="KW-1185">Reference proteome</keyword>
<dbReference type="EMBL" id="LFYR01000729">
    <property type="protein sequence ID" value="KMZ70195.1"/>
    <property type="molecule type" value="Genomic_DNA"/>
</dbReference>
<evidence type="ECO:0000313" key="1">
    <source>
        <dbReference type="EMBL" id="KMZ70195.1"/>
    </source>
</evidence>
<reference evidence="2" key="1">
    <citation type="journal article" date="2016" name="Nature">
        <title>The genome of the seagrass Zostera marina reveals angiosperm adaptation to the sea.</title>
        <authorList>
            <person name="Olsen J.L."/>
            <person name="Rouze P."/>
            <person name="Verhelst B."/>
            <person name="Lin Y.-C."/>
            <person name="Bayer T."/>
            <person name="Collen J."/>
            <person name="Dattolo E."/>
            <person name="De Paoli E."/>
            <person name="Dittami S."/>
            <person name="Maumus F."/>
            <person name="Michel G."/>
            <person name="Kersting A."/>
            <person name="Lauritano C."/>
            <person name="Lohaus R."/>
            <person name="Toepel M."/>
            <person name="Tonon T."/>
            <person name="Vanneste K."/>
            <person name="Amirebrahimi M."/>
            <person name="Brakel J."/>
            <person name="Bostroem C."/>
            <person name="Chovatia M."/>
            <person name="Grimwood J."/>
            <person name="Jenkins J.W."/>
            <person name="Jueterbock A."/>
            <person name="Mraz A."/>
            <person name="Stam W.T."/>
            <person name="Tice H."/>
            <person name="Bornberg-Bauer E."/>
            <person name="Green P.J."/>
            <person name="Pearson G.A."/>
            <person name="Procaccini G."/>
            <person name="Duarte C.M."/>
            <person name="Schmutz J."/>
            <person name="Reusch T.B.H."/>
            <person name="Van de Peer Y."/>
        </authorList>
    </citation>
    <scope>NUCLEOTIDE SEQUENCE [LARGE SCALE GENOMIC DNA]</scope>
    <source>
        <strain evidence="2">cv. Finnish</strain>
    </source>
</reference>
<dbReference type="AlphaFoldDB" id="A0A0K9PPP6"/>
<gene>
    <name evidence="1" type="ORF">ZOSMA_1G01670</name>
</gene>
<comment type="caution">
    <text evidence="1">The sequence shown here is derived from an EMBL/GenBank/DDBJ whole genome shotgun (WGS) entry which is preliminary data.</text>
</comment>
<protein>
    <submittedName>
        <fullName evidence="1">Uncharacterized protein</fullName>
    </submittedName>
</protein>
<proteinExistence type="predicted"/>